<dbReference type="EMBL" id="PYBW01000048">
    <property type="protein sequence ID" value="PYC78708.1"/>
    <property type="molecule type" value="Genomic_DNA"/>
</dbReference>
<dbReference type="AlphaFoldDB" id="A0A2V4P357"/>
<comment type="caution">
    <text evidence="1">The sequence shown here is derived from an EMBL/GenBank/DDBJ whole genome shotgun (WGS) entry which is preliminary data.</text>
</comment>
<dbReference type="SUPFAM" id="SSF55961">
    <property type="entry name" value="Bet v1-like"/>
    <property type="match status" value="1"/>
</dbReference>
<organism evidence="1 2">
    <name type="scientific">Streptomyces tateyamensis</name>
    <dbReference type="NCBI Taxonomy" id="565073"/>
    <lineage>
        <taxon>Bacteria</taxon>
        <taxon>Bacillati</taxon>
        <taxon>Actinomycetota</taxon>
        <taxon>Actinomycetes</taxon>
        <taxon>Kitasatosporales</taxon>
        <taxon>Streptomycetaceae</taxon>
        <taxon>Streptomyces</taxon>
    </lineage>
</organism>
<evidence type="ECO:0000313" key="2">
    <source>
        <dbReference type="Proteomes" id="UP000248039"/>
    </source>
</evidence>
<protein>
    <submittedName>
        <fullName evidence="1">Immediate-early protein 2</fullName>
    </submittedName>
</protein>
<dbReference type="RefSeq" id="WP_110670013.1">
    <property type="nucleotide sequence ID" value="NZ_PYBW01000048.1"/>
</dbReference>
<accession>A0A2V4P357</accession>
<gene>
    <name evidence="1" type="ORF">C7C46_15545</name>
</gene>
<sequence>MARFVLTRRSPLTAEACWDRLTDWPRHGDRVPFTTVRADHGSGRQVGDTILARTRVGPLAFDDPMEIVDLVAPGPGRDGSCRLEKRGRVVRGWAELTVRRLHPEGGTEVTWTEQISIACFPRAVDPVVACSGRAVFGRVLSHLLS</sequence>
<dbReference type="InterPro" id="IPR023393">
    <property type="entry name" value="START-like_dom_sf"/>
</dbReference>
<dbReference type="OrthoDB" id="4823586at2"/>
<dbReference type="Gene3D" id="3.30.530.20">
    <property type="match status" value="1"/>
</dbReference>
<reference evidence="1 2" key="1">
    <citation type="submission" date="2018-03" db="EMBL/GenBank/DDBJ databases">
        <title>Bioinformatic expansion and discovery of thiopeptide antibiotics.</title>
        <authorList>
            <person name="Schwalen C.J."/>
            <person name="Hudson G.A."/>
            <person name="Mitchell D.A."/>
        </authorList>
    </citation>
    <scope>NUCLEOTIDE SEQUENCE [LARGE SCALE GENOMIC DNA]</scope>
    <source>
        <strain evidence="1 2">ATCC 21389</strain>
    </source>
</reference>
<evidence type="ECO:0000313" key="1">
    <source>
        <dbReference type="EMBL" id="PYC78708.1"/>
    </source>
</evidence>
<dbReference type="Proteomes" id="UP000248039">
    <property type="component" value="Unassembled WGS sequence"/>
</dbReference>
<keyword evidence="2" id="KW-1185">Reference proteome</keyword>
<proteinExistence type="predicted"/>
<name>A0A2V4P357_9ACTN</name>